<feature type="domain" description="HTH cro/C1-type" evidence="2">
    <location>
        <begin position="9"/>
        <end position="64"/>
    </location>
</feature>
<protein>
    <submittedName>
        <fullName evidence="3">Transcriptional regulator with XRE-family HTH domain</fullName>
    </submittedName>
</protein>
<dbReference type="PANTHER" id="PTHR46558:SF3">
    <property type="entry name" value="TRANSCRIPTIONAL REGULATOR"/>
    <property type="match status" value="1"/>
</dbReference>
<dbReference type="Pfam" id="PF01381">
    <property type="entry name" value="HTH_3"/>
    <property type="match status" value="1"/>
</dbReference>
<dbReference type="Gene3D" id="1.10.260.40">
    <property type="entry name" value="lambda repressor-like DNA-binding domains"/>
    <property type="match status" value="1"/>
</dbReference>
<dbReference type="InterPro" id="IPR036286">
    <property type="entry name" value="LexA/Signal_pep-like_sf"/>
</dbReference>
<dbReference type="Gene3D" id="2.10.109.10">
    <property type="entry name" value="Umud Fragment, subunit A"/>
    <property type="match status" value="1"/>
</dbReference>
<dbReference type="InterPro" id="IPR039418">
    <property type="entry name" value="LexA-like"/>
</dbReference>
<proteinExistence type="predicted"/>
<dbReference type="Pfam" id="PF00717">
    <property type="entry name" value="Peptidase_S24"/>
    <property type="match status" value="1"/>
</dbReference>
<reference evidence="3 4" key="1">
    <citation type="submission" date="2023-07" db="EMBL/GenBank/DDBJ databases">
        <title>Genomic Encyclopedia of Type Strains, Phase IV (KMG-IV): sequencing the most valuable type-strain genomes for metagenomic binning, comparative biology and taxonomic classification.</title>
        <authorList>
            <person name="Goeker M."/>
        </authorList>
    </citation>
    <scope>NUCLEOTIDE SEQUENCE [LARGE SCALE GENOMIC DNA]</scope>
    <source>
        <strain evidence="3 4">DSM 1400</strain>
    </source>
</reference>
<dbReference type="RefSeq" id="WP_307354856.1">
    <property type="nucleotide sequence ID" value="NZ_BAAACJ010000008.1"/>
</dbReference>
<evidence type="ECO:0000313" key="4">
    <source>
        <dbReference type="Proteomes" id="UP001224418"/>
    </source>
</evidence>
<name>A0ABU0JNF2_HATLI</name>
<keyword evidence="4" id="KW-1185">Reference proteome</keyword>
<dbReference type="PANTHER" id="PTHR46558">
    <property type="entry name" value="TRACRIPTIONAL REGULATORY PROTEIN-RELATED-RELATED"/>
    <property type="match status" value="1"/>
</dbReference>
<dbReference type="SUPFAM" id="SSF51306">
    <property type="entry name" value="LexA/Signal peptidase"/>
    <property type="match status" value="1"/>
</dbReference>
<dbReference type="SMART" id="SM00530">
    <property type="entry name" value="HTH_XRE"/>
    <property type="match status" value="1"/>
</dbReference>
<sequence length="222" mass="25383">MQNRMASKLVELRNKRELSQKQLAKKLGLSEGFIKDVELGRKILNENIIAKISKLFNEDLDSGFISAEDEAEELRKHVETPEKALSKAKDVWTNAFSSVIKKVPIYDYNMNKPLGSIDMPIVSNKVDGHNPDKVMFLKIEDDSMLGMRINEGDLAFSIINSNIENNGIYFLQHGEERVVRQVKLLDSNKVLLISQRGTLRTETVSKKNIKILARLLWFRINL</sequence>
<dbReference type="InterPro" id="IPR010982">
    <property type="entry name" value="Lambda_DNA-bd_dom_sf"/>
</dbReference>
<comment type="caution">
    <text evidence="3">The sequence shown here is derived from an EMBL/GenBank/DDBJ whole genome shotgun (WGS) entry which is preliminary data.</text>
</comment>
<dbReference type="Proteomes" id="UP001224418">
    <property type="component" value="Unassembled WGS sequence"/>
</dbReference>
<dbReference type="InterPro" id="IPR001387">
    <property type="entry name" value="Cro/C1-type_HTH"/>
</dbReference>
<dbReference type="InterPro" id="IPR015927">
    <property type="entry name" value="Peptidase_S24_S26A/B/C"/>
</dbReference>
<accession>A0ABU0JNF2</accession>
<evidence type="ECO:0000256" key="1">
    <source>
        <dbReference type="ARBA" id="ARBA00023125"/>
    </source>
</evidence>
<dbReference type="PROSITE" id="PS50943">
    <property type="entry name" value="HTH_CROC1"/>
    <property type="match status" value="1"/>
</dbReference>
<organism evidence="3 4">
    <name type="scientific">Hathewaya limosa</name>
    <name type="common">Clostridium limosum</name>
    <dbReference type="NCBI Taxonomy" id="1536"/>
    <lineage>
        <taxon>Bacteria</taxon>
        <taxon>Bacillati</taxon>
        <taxon>Bacillota</taxon>
        <taxon>Clostridia</taxon>
        <taxon>Eubacteriales</taxon>
        <taxon>Clostridiaceae</taxon>
        <taxon>Hathewaya</taxon>
    </lineage>
</organism>
<dbReference type="CDD" id="cd00093">
    <property type="entry name" value="HTH_XRE"/>
    <property type="match status" value="1"/>
</dbReference>
<evidence type="ECO:0000313" key="3">
    <source>
        <dbReference type="EMBL" id="MDQ0478609.1"/>
    </source>
</evidence>
<evidence type="ECO:0000259" key="2">
    <source>
        <dbReference type="PROSITE" id="PS50943"/>
    </source>
</evidence>
<dbReference type="CDD" id="cd06529">
    <property type="entry name" value="S24_LexA-like"/>
    <property type="match status" value="1"/>
</dbReference>
<keyword evidence="1" id="KW-0238">DNA-binding</keyword>
<dbReference type="EMBL" id="JAUSWN010000002">
    <property type="protein sequence ID" value="MDQ0478609.1"/>
    <property type="molecule type" value="Genomic_DNA"/>
</dbReference>
<gene>
    <name evidence="3" type="ORF">QOZ93_000318</name>
</gene>
<dbReference type="SUPFAM" id="SSF47413">
    <property type="entry name" value="lambda repressor-like DNA-binding domains"/>
    <property type="match status" value="1"/>
</dbReference>